<accession>A0A5R8KL43</accession>
<dbReference type="AlphaFoldDB" id="A0A5R8KL43"/>
<keyword evidence="3" id="KW-0808">Transferase</keyword>
<proteinExistence type="predicted"/>
<dbReference type="GO" id="GO:0032259">
    <property type="term" value="P:methylation"/>
    <property type="evidence" value="ECO:0007669"/>
    <property type="project" value="UniProtKB-KW"/>
</dbReference>
<gene>
    <name evidence="3" type="ORF">FEM03_01230</name>
</gene>
<dbReference type="Pfam" id="PF12147">
    <property type="entry name" value="Methyltransf_20"/>
    <property type="match status" value="1"/>
</dbReference>
<reference evidence="3 4" key="1">
    <citation type="submission" date="2019-05" db="EMBL/GenBank/DDBJ databases">
        <title>Verrucobacter flavum gen. nov., sp. nov. a new member of the family Verrucomicrobiaceae.</title>
        <authorList>
            <person name="Szuroczki S."/>
            <person name="Abbaszade G."/>
            <person name="Szabo A."/>
            <person name="Felfoldi T."/>
            <person name="Schumann P."/>
            <person name="Boka K."/>
            <person name="Keki Z."/>
            <person name="Toumi M."/>
            <person name="Toth E."/>
        </authorList>
    </citation>
    <scope>NUCLEOTIDE SEQUENCE [LARGE SCALE GENOMIC DNA]</scope>
    <source>
        <strain evidence="3 4">MG-N-17</strain>
    </source>
</reference>
<dbReference type="InterPro" id="IPR022744">
    <property type="entry name" value="MeTrfase_dom_put"/>
</dbReference>
<sequence length="285" mass="32528">MNNISTTSQALAKNPTSRPANFTRHTTDLVAKFKQNHQWHLIPLYHLLRLSEFGREGIERSGSYKFADHLYRNEPAGQGIMGKWLDRVLLNLPAARGMRQRCVEAERTLEERLDATPNQLRVLALPCGIPRDVTRLLHRRPELTVRLNYVGMDMDEEVLGAAAEHLQEIRKLHPCLIQGDALVSETYPEGTFDLIISTGLGEFLHDEALRVFYKNVFDHLNPGGMFYTSATTKDEKSDFLLRSFELNTNYRDLAKTRLMLAPMAWSAVHLNADRTGLQTFVRAIK</sequence>
<protein>
    <submittedName>
        <fullName evidence="3">Class I SAM-dependent methyltransferase</fullName>
    </submittedName>
</protein>
<dbReference type="Gene3D" id="3.40.50.150">
    <property type="entry name" value="Vaccinia Virus protein VP39"/>
    <property type="match status" value="1"/>
</dbReference>
<dbReference type="RefSeq" id="WP_138084348.1">
    <property type="nucleotide sequence ID" value="NZ_VAUV01000001.1"/>
</dbReference>
<evidence type="ECO:0000313" key="3">
    <source>
        <dbReference type="EMBL" id="TLD72725.1"/>
    </source>
</evidence>
<evidence type="ECO:0000259" key="2">
    <source>
        <dbReference type="Pfam" id="PF12147"/>
    </source>
</evidence>
<dbReference type="SUPFAM" id="SSF53335">
    <property type="entry name" value="S-adenosyl-L-methionine-dependent methyltransferases"/>
    <property type="match status" value="1"/>
</dbReference>
<dbReference type="CDD" id="cd02440">
    <property type="entry name" value="AdoMet_MTases"/>
    <property type="match status" value="1"/>
</dbReference>
<dbReference type="OrthoDB" id="9811915at2"/>
<feature type="region of interest" description="Disordered" evidence="1">
    <location>
        <begin position="1"/>
        <end position="23"/>
    </location>
</feature>
<evidence type="ECO:0000313" key="4">
    <source>
        <dbReference type="Proteomes" id="UP000306196"/>
    </source>
</evidence>
<comment type="caution">
    <text evidence="3">The sequence shown here is derived from an EMBL/GenBank/DDBJ whole genome shotgun (WGS) entry which is preliminary data.</text>
</comment>
<keyword evidence="3" id="KW-0489">Methyltransferase</keyword>
<name>A0A5R8KL43_9BACT</name>
<dbReference type="GO" id="GO:0008168">
    <property type="term" value="F:methyltransferase activity"/>
    <property type="evidence" value="ECO:0007669"/>
    <property type="project" value="UniProtKB-KW"/>
</dbReference>
<feature type="domain" description="Methyltransferase" evidence="2">
    <location>
        <begin position="66"/>
        <end position="225"/>
    </location>
</feature>
<dbReference type="Proteomes" id="UP000306196">
    <property type="component" value="Unassembled WGS sequence"/>
</dbReference>
<organism evidence="3 4">
    <name type="scientific">Phragmitibacter flavus</name>
    <dbReference type="NCBI Taxonomy" id="2576071"/>
    <lineage>
        <taxon>Bacteria</taxon>
        <taxon>Pseudomonadati</taxon>
        <taxon>Verrucomicrobiota</taxon>
        <taxon>Verrucomicrobiia</taxon>
        <taxon>Verrucomicrobiales</taxon>
        <taxon>Verrucomicrobiaceae</taxon>
        <taxon>Phragmitibacter</taxon>
    </lineage>
</organism>
<dbReference type="EMBL" id="VAUV01000001">
    <property type="protein sequence ID" value="TLD72725.1"/>
    <property type="molecule type" value="Genomic_DNA"/>
</dbReference>
<keyword evidence="4" id="KW-1185">Reference proteome</keyword>
<evidence type="ECO:0000256" key="1">
    <source>
        <dbReference type="SAM" id="MobiDB-lite"/>
    </source>
</evidence>
<dbReference type="InterPro" id="IPR029063">
    <property type="entry name" value="SAM-dependent_MTases_sf"/>
</dbReference>